<keyword evidence="4" id="KW-1185">Reference proteome</keyword>
<feature type="region of interest" description="Disordered" evidence="2">
    <location>
        <begin position="540"/>
        <end position="638"/>
    </location>
</feature>
<feature type="compositionally biased region" description="Polar residues" evidence="2">
    <location>
        <begin position="195"/>
        <end position="223"/>
    </location>
</feature>
<feature type="compositionally biased region" description="Polar residues" evidence="2">
    <location>
        <begin position="136"/>
        <end position="188"/>
    </location>
</feature>
<comment type="caution">
    <text evidence="3">The sequence shown here is derived from an EMBL/GenBank/DDBJ whole genome shotgun (WGS) entry which is preliminary data.</text>
</comment>
<dbReference type="EMBL" id="CASHTH010002637">
    <property type="protein sequence ID" value="CAI8033029.1"/>
    <property type="molecule type" value="Genomic_DNA"/>
</dbReference>
<evidence type="ECO:0000256" key="1">
    <source>
        <dbReference type="SAM" id="Coils"/>
    </source>
</evidence>
<feature type="compositionally biased region" description="Gly residues" evidence="2">
    <location>
        <begin position="597"/>
        <end position="612"/>
    </location>
</feature>
<dbReference type="Proteomes" id="UP001174909">
    <property type="component" value="Unassembled WGS sequence"/>
</dbReference>
<reference evidence="3" key="1">
    <citation type="submission" date="2023-03" db="EMBL/GenBank/DDBJ databases">
        <authorList>
            <person name="Steffen K."/>
            <person name="Cardenas P."/>
        </authorList>
    </citation>
    <scope>NUCLEOTIDE SEQUENCE</scope>
</reference>
<organism evidence="3 4">
    <name type="scientific">Geodia barretti</name>
    <name type="common">Barrett's horny sponge</name>
    <dbReference type="NCBI Taxonomy" id="519541"/>
    <lineage>
        <taxon>Eukaryota</taxon>
        <taxon>Metazoa</taxon>
        <taxon>Porifera</taxon>
        <taxon>Demospongiae</taxon>
        <taxon>Heteroscleromorpha</taxon>
        <taxon>Tetractinellida</taxon>
        <taxon>Astrophorina</taxon>
        <taxon>Geodiidae</taxon>
        <taxon>Geodia</taxon>
    </lineage>
</organism>
<accession>A0AA35SNX6</accession>
<name>A0AA35SNX6_GEOBA</name>
<evidence type="ECO:0000313" key="4">
    <source>
        <dbReference type="Proteomes" id="UP001174909"/>
    </source>
</evidence>
<gene>
    <name evidence="3" type="ORF">GBAR_LOCUS18630</name>
</gene>
<sequence>MIMSDNQQKYPRGYLGLPTSATPTTTTGYGAPMSTAATGISTSQVATSPLSNAAVFAHSPQLLQNTAGTAVVSPHLPFSFVSPTGQIFLSSLVPLSPSLPFIGNTGFVPHPQTNPMQLTGLTLPFGLPSTISLPSSAPQSSTLSVSSIADSPTSPLLAPESTTTMITSQAQMSKTVSTIDGGQPSSVKTLPLVQSPPSDSTRSSVQLPYTTLSLQRAPSLQTDQSSPASSSSSHHQAPYLEDPHKQRTQSKEHATRNPASGSLKKLLVSPKECPSSHDLLKEQLAGENDLILFYHCFLSSPQSQHLHIEVLPSQGNLKWLQVRQKVFHIDRELGPVVVARILVSSNAIVKLQLLFPVYKTIFTKLFVEQEMEDLLSELSLNHVICPGLPNYADKFSVLGYHPSHVRIFESTHMKRYDHEHCPIWHVPTGTFSKRDRTAQKMCKQCKYLQNSVVRLATKACEVDPAERESWTNPSSNRPLAYMSAADREERYRKLRQERNQMLVKLRAYEERLGIGASGEGLSHAQSTTVKSDVAEHLVSVTELPSEEGEGEEKEGEGGGKEEEKGGGESEGEGRRSQLRLQASISELNSDSGASEVEGGGAGASRTGWGQGYTGDKRRGSAGPGEGGNRPSKRAKSTS</sequence>
<feature type="compositionally biased region" description="Polar residues" evidence="2">
    <location>
        <begin position="578"/>
        <end position="590"/>
    </location>
</feature>
<evidence type="ECO:0000313" key="3">
    <source>
        <dbReference type="EMBL" id="CAI8033029.1"/>
    </source>
</evidence>
<feature type="compositionally biased region" description="Acidic residues" evidence="2">
    <location>
        <begin position="544"/>
        <end position="554"/>
    </location>
</feature>
<feature type="region of interest" description="Disordered" evidence="2">
    <location>
        <begin position="136"/>
        <end position="264"/>
    </location>
</feature>
<protein>
    <submittedName>
        <fullName evidence="3">Uncharacterized protein</fullName>
    </submittedName>
</protein>
<feature type="compositionally biased region" description="Basic and acidic residues" evidence="2">
    <location>
        <begin position="555"/>
        <end position="575"/>
    </location>
</feature>
<proteinExistence type="predicted"/>
<feature type="compositionally biased region" description="Basic and acidic residues" evidence="2">
    <location>
        <begin position="241"/>
        <end position="255"/>
    </location>
</feature>
<dbReference type="AlphaFoldDB" id="A0AA35SNX6"/>
<evidence type="ECO:0000256" key="2">
    <source>
        <dbReference type="SAM" id="MobiDB-lite"/>
    </source>
</evidence>
<feature type="compositionally biased region" description="Low complexity" evidence="2">
    <location>
        <begin position="224"/>
        <end position="238"/>
    </location>
</feature>
<keyword evidence="1" id="KW-0175">Coiled coil</keyword>
<feature type="coiled-coil region" evidence="1">
    <location>
        <begin position="484"/>
        <end position="511"/>
    </location>
</feature>